<dbReference type="OrthoDB" id="9780153at2"/>
<feature type="domain" description="Response regulatory" evidence="5">
    <location>
        <begin position="2"/>
        <end position="117"/>
    </location>
</feature>
<sequence length="194" mass="21710">MRLLIADDHPLFRMGLRAALEREGFAVVAEAGDGQEAVKLGLALLPDGVLLDVRMPQMDGITATRLLREQRYNGLIALLTTFNEPVLVQQAAYAGADAYWSKELPPEALAERLRRLGLGLEPRLRAPELPRLTAREQEVLQWMAQGLSTKEIARRLNISPDTVKDHLARLYEKLEARNRVEALERARSLGLLSI</sequence>
<dbReference type="PANTHER" id="PTHR43214">
    <property type="entry name" value="TWO-COMPONENT RESPONSE REGULATOR"/>
    <property type="match status" value="1"/>
</dbReference>
<dbReference type="InterPro" id="IPR016032">
    <property type="entry name" value="Sig_transdc_resp-reg_C-effctor"/>
</dbReference>
<comment type="caution">
    <text evidence="6">The sequence shown here is derived from an EMBL/GenBank/DDBJ whole genome shotgun (WGS) entry which is preliminary data.</text>
</comment>
<dbReference type="AlphaFoldDB" id="A0A399E3G5"/>
<dbReference type="PRINTS" id="PR00038">
    <property type="entry name" value="HTHLUXR"/>
</dbReference>
<gene>
    <name evidence="6" type="primary">narL</name>
    <name evidence="6" type="ORF">Mcate_00428</name>
</gene>
<dbReference type="Gene3D" id="3.40.50.2300">
    <property type="match status" value="1"/>
</dbReference>
<dbReference type="InterPro" id="IPR036388">
    <property type="entry name" value="WH-like_DNA-bd_sf"/>
</dbReference>
<protein>
    <submittedName>
        <fullName evidence="6">Putative transcriptional regulatory protein NarL</fullName>
    </submittedName>
</protein>
<dbReference type="PROSITE" id="PS50043">
    <property type="entry name" value="HTH_LUXR_2"/>
    <property type="match status" value="1"/>
</dbReference>
<dbReference type="PROSITE" id="PS50110">
    <property type="entry name" value="RESPONSE_REGULATORY"/>
    <property type="match status" value="1"/>
</dbReference>
<dbReference type="PROSITE" id="PS00622">
    <property type="entry name" value="HTH_LUXR_1"/>
    <property type="match status" value="1"/>
</dbReference>
<dbReference type="Proteomes" id="UP000266089">
    <property type="component" value="Unassembled WGS sequence"/>
</dbReference>
<reference evidence="6 7" key="1">
    <citation type="submission" date="2018-08" db="EMBL/GenBank/DDBJ databases">
        <title>Meiothermus cateniformans JCM 15151 genome sequencing project.</title>
        <authorList>
            <person name="Da Costa M.S."/>
            <person name="Albuquerque L."/>
            <person name="Raposo P."/>
            <person name="Froufe H.J.C."/>
            <person name="Barroso C.S."/>
            <person name="Egas C."/>
        </authorList>
    </citation>
    <scope>NUCLEOTIDE SEQUENCE [LARGE SCALE GENOMIC DNA]</scope>
    <source>
        <strain evidence="6 7">JCM 15151</strain>
    </source>
</reference>
<dbReference type="InterPro" id="IPR000792">
    <property type="entry name" value="Tscrpt_reg_LuxR_C"/>
</dbReference>
<dbReference type="CDD" id="cd17535">
    <property type="entry name" value="REC_NarL-like"/>
    <property type="match status" value="1"/>
</dbReference>
<feature type="domain" description="HTH luxR-type" evidence="4">
    <location>
        <begin position="125"/>
        <end position="190"/>
    </location>
</feature>
<accession>A0A399E3G5</accession>
<dbReference type="SUPFAM" id="SSF52172">
    <property type="entry name" value="CheY-like"/>
    <property type="match status" value="1"/>
</dbReference>
<feature type="modified residue" description="4-aspartylphosphate" evidence="3">
    <location>
        <position position="52"/>
    </location>
</feature>
<dbReference type="RefSeq" id="WP_027887001.1">
    <property type="nucleotide sequence ID" value="NZ_JBHSXZ010000027.1"/>
</dbReference>
<organism evidence="6 7">
    <name type="scientific">Meiothermus taiwanensis</name>
    <dbReference type="NCBI Taxonomy" id="172827"/>
    <lineage>
        <taxon>Bacteria</taxon>
        <taxon>Thermotogati</taxon>
        <taxon>Deinococcota</taxon>
        <taxon>Deinococci</taxon>
        <taxon>Thermales</taxon>
        <taxon>Thermaceae</taxon>
        <taxon>Meiothermus</taxon>
    </lineage>
</organism>
<evidence type="ECO:0000256" key="2">
    <source>
        <dbReference type="ARBA" id="ARBA00023125"/>
    </source>
</evidence>
<evidence type="ECO:0000313" key="6">
    <source>
        <dbReference type="EMBL" id="RIH79254.1"/>
    </source>
</evidence>
<dbReference type="Gene3D" id="1.10.10.10">
    <property type="entry name" value="Winged helix-like DNA-binding domain superfamily/Winged helix DNA-binding domain"/>
    <property type="match status" value="1"/>
</dbReference>
<keyword evidence="2" id="KW-0238">DNA-binding</keyword>
<evidence type="ECO:0000259" key="5">
    <source>
        <dbReference type="PROSITE" id="PS50110"/>
    </source>
</evidence>
<dbReference type="SUPFAM" id="SSF46894">
    <property type="entry name" value="C-terminal effector domain of the bipartite response regulators"/>
    <property type="match status" value="1"/>
</dbReference>
<evidence type="ECO:0000313" key="7">
    <source>
        <dbReference type="Proteomes" id="UP000266089"/>
    </source>
</evidence>
<name>A0A399E3G5_9DEIN</name>
<dbReference type="EMBL" id="QWKX01000007">
    <property type="protein sequence ID" value="RIH79254.1"/>
    <property type="molecule type" value="Genomic_DNA"/>
</dbReference>
<dbReference type="SMART" id="SM00421">
    <property type="entry name" value="HTH_LUXR"/>
    <property type="match status" value="1"/>
</dbReference>
<dbReference type="GO" id="GO:0000160">
    <property type="term" value="P:phosphorelay signal transduction system"/>
    <property type="evidence" value="ECO:0007669"/>
    <property type="project" value="InterPro"/>
</dbReference>
<evidence type="ECO:0000256" key="1">
    <source>
        <dbReference type="ARBA" id="ARBA00022553"/>
    </source>
</evidence>
<dbReference type="CDD" id="cd06170">
    <property type="entry name" value="LuxR_C_like"/>
    <property type="match status" value="1"/>
</dbReference>
<dbReference type="Pfam" id="PF00196">
    <property type="entry name" value="GerE"/>
    <property type="match status" value="1"/>
</dbReference>
<dbReference type="InterPro" id="IPR011006">
    <property type="entry name" value="CheY-like_superfamily"/>
</dbReference>
<evidence type="ECO:0000256" key="3">
    <source>
        <dbReference type="PROSITE-ProRule" id="PRU00169"/>
    </source>
</evidence>
<dbReference type="SMART" id="SM00448">
    <property type="entry name" value="REC"/>
    <property type="match status" value="1"/>
</dbReference>
<dbReference type="InterPro" id="IPR039420">
    <property type="entry name" value="WalR-like"/>
</dbReference>
<evidence type="ECO:0000259" key="4">
    <source>
        <dbReference type="PROSITE" id="PS50043"/>
    </source>
</evidence>
<proteinExistence type="predicted"/>
<keyword evidence="1 3" id="KW-0597">Phosphoprotein</keyword>
<dbReference type="Pfam" id="PF00072">
    <property type="entry name" value="Response_reg"/>
    <property type="match status" value="1"/>
</dbReference>
<dbReference type="GO" id="GO:0003677">
    <property type="term" value="F:DNA binding"/>
    <property type="evidence" value="ECO:0007669"/>
    <property type="project" value="UniProtKB-KW"/>
</dbReference>
<dbReference type="InterPro" id="IPR058245">
    <property type="entry name" value="NreC/VraR/RcsB-like_REC"/>
</dbReference>
<dbReference type="InterPro" id="IPR001789">
    <property type="entry name" value="Sig_transdc_resp-reg_receiver"/>
</dbReference>
<dbReference type="GO" id="GO:0006355">
    <property type="term" value="P:regulation of DNA-templated transcription"/>
    <property type="evidence" value="ECO:0007669"/>
    <property type="project" value="InterPro"/>
</dbReference>